<evidence type="ECO:0000256" key="17">
    <source>
        <dbReference type="SAM" id="SignalP"/>
    </source>
</evidence>
<evidence type="ECO:0000256" key="16">
    <source>
        <dbReference type="SAM" id="MobiDB-lite"/>
    </source>
</evidence>
<proteinExistence type="inferred from homology"/>
<feature type="chain" id="PRO_5041311229" description="lytic cellulose monooxygenase (C4-dehydrogenating)" evidence="17">
    <location>
        <begin position="17"/>
        <end position="318"/>
    </location>
</feature>
<keyword evidence="4" id="KW-0479">Metal-binding</keyword>
<evidence type="ECO:0000256" key="10">
    <source>
        <dbReference type="ARBA" id="ARBA00023157"/>
    </source>
</evidence>
<dbReference type="PROSITE" id="PS51164">
    <property type="entry name" value="CBM1_2"/>
    <property type="match status" value="1"/>
</dbReference>
<keyword evidence="11" id="KW-0119">Carbohydrate metabolism</keyword>
<evidence type="ECO:0000313" key="19">
    <source>
        <dbReference type="EMBL" id="KAK0624547.1"/>
    </source>
</evidence>
<keyword evidence="19" id="KW-0378">Hydrolase</keyword>
<evidence type="ECO:0000256" key="13">
    <source>
        <dbReference type="ARBA" id="ARBA00044502"/>
    </source>
</evidence>
<gene>
    <name evidence="19" type="ORF">B0T17DRAFT_590443</name>
</gene>
<feature type="region of interest" description="Disordered" evidence="16">
    <location>
        <begin position="247"/>
        <end position="275"/>
    </location>
</feature>
<dbReference type="InterPro" id="IPR005103">
    <property type="entry name" value="AA9_LPMO"/>
</dbReference>
<evidence type="ECO:0000256" key="15">
    <source>
        <dbReference type="ARBA" id="ARBA00047174"/>
    </source>
</evidence>
<evidence type="ECO:0000256" key="6">
    <source>
        <dbReference type="ARBA" id="ARBA00023001"/>
    </source>
</evidence>
<evidence type="ECO:0000313" key="20">
    <source>
        <dbReference type="Proteomes" id="UP001174934"/>
    </source>
</evidence>
<dbReference type="GO" id="GO:0016787">
    <property type="term" value="F:hydrolase activity"/>
    <property type="evidence" value="ECO:0007669"/>
    <property type="project" value="UniProtKB-KW"/>
</dbReference>
<evidence type="ECO:0000256" key="9">
    <source>
        <dbReference type="ARBA" id="ARBA00023033"/>
    </source>
</evidence>
<evidence type="ECO:0000259" key="18">
    <source>
        <dbReference type="PROSITE" id="PS51164"/>
    </source>
</evidence>
<evidence type="ECO:0000256" key="11">
    <source>
        <dbReference type="ARBA" id="ARBA00023277"/>
    </source>
</evidence>
<dbReference type="EC" id="1.14.99.56" evidence="15"/>
<comment type="similarity">
    <text evidence="13">Belongs to the polysaccharide monooxygenase AA9 family.</text>
</comment>
<dbReference type="GO" id="GO:0030245">
    <property type="term" value="P:cellulose catabolic process"/>
    <property type="evidence" value="ECO:0007669"/>
    <property type="project" value="UniProtKB-KW"/>
</dbReference>
<keyword evidence="3" id="KW-0964">Secreted</keyword>
<comment type="subcellular location">
    <subcellularLocation>
        <location evidence="2">Secreted</location>
    </subcellularLocation>
</comment>
<accession>A0AA40C498</accession>
<evidence type="ECO:0000256" key="4">
    <source>
        <dbReference type="ARBA" id="ARBA00022723"/>
    </source>
</evidence>
<dbReference type="AlphaFoldDB" id="A0AA40C498"/>
<dbReference type="PANTHER" id="PTHR33353:SF13">
    <property type="entry name" value="ENDOGLUCANASE II"/>
    <property type="match status" value="1"/>
</dbReference>
<keyword evidence="10" id="KW-1015">Disulfide bond</keyword>
<evidence type="ECO:0000256" key="14">
    <source>
        <dbReference type="ARBA" id="ARBA00045077"/>
    </source>
</evidence>
<evidence type="ECO:0000256" key="5">
    <source>
        <dbReference type="ARBA" id="ARBA00022729"/>
    </source>
</evidence>
<keyword evidence="7" id="KW-0560">Oxidoreductase</keyword>
<keyword evidence="20" id="KW-1185">Reference proteome</keyword>
<dbReference type="InterPro" id="IPR035971">
    <property type="entry name" value="CBD_sf"/>
</dbReference>
<dbReference type="InterPro" id="IPR000254">
    <property type="entry name" value="CBD"/>
</dbReference>
<dbReference type="Proteomes" id="UP001174934">
    <property type="component" value="Unassembled WGS sequence"/>
</dbReference>
<keyword evidence="6" id="KW-0136">Cellulose degradation</keyword>
<keyword evidence="12" id="KW-0624">Polysaccharide degradation</keyword>
<evidence type="ECO:0000256" key="2">
    <source>
        <dbReference type="ARBA" id="ARBA00004613"/>
    </source>
</evidence>
<dbReference type="EMBL" id="JAULSR010000003">
    <property type="protein sequence ID" value="KAK0624547.1"/>
    <property type="molecule type" value="Genomic_DNA"/>
</dbReference>
<keyword evidence="5 17" id="KW-0732">Signal</keyword>
<dbReference type="GO" id="GO:0046872">
    <property type="term" value="F:metal ion binding"/>
    <property type="evidence" value="ECO:0007669"/>
    <property type="project" value="UniProtKB-KW"/>
</dbReference>
<comment type="cofactor">
    <cofactor evidence="1">
        <name>Cu(2+)</name>
        <dbReference type="ChEBI" id="CHEBI:29036"/>
    </cofactor>
</comment>
<dbReference type="Pfam" id="PF03443">
    <property type="entry name" value="AA9"/>
    <property type="match status" value="1"/>
</dbReference>
<comment type="catalytic activity">
    <reaction evidence="14">
        <text>[(1-&gt;4)-beta-D-glucosyl]n+m + reduced acceptor + O2 = 4-dehydro-beta-D-glucosyl-[(1-&gt;4)-beta-D-glucosyl]n-1 + [(1-&gt;4)-beta-D-glucosyl]m + acceptor + H2O.</text>
        <dbReference type="EC" id="1.14.99.56"/>
    </reaction>
</comment>
<comment type="caution">
    <text evidence="19">The sequence shown here is derived from an EMBL/GenBank/DDBJ whole genome shotgun (WGS) entry which is preliminary data.</text>
</comment>
<dbReference type="GO" id="GO:0030248">
    <property type="term" value="F:cellulose binding"/>
    <property type="evidence" value="ECO:0007669"/>
    <property type="project" value="InterPro"/>
</dbReference>
<dbReference type="SUPFAM" id="SSF57180">
    <property type="entry name" value="Cellulose-binding domain"/>
    <property type="match status" value="1"/>
</dbReference>
<sequence>MKGFTLLLSLAASASAHTIFQKVSVNGVDQGQLKGVRAPSSNNPIQNVNSADFACNAGITYKDNTVITIPAGAKVGTWWGHEIGGASGPNDADNPIASSHKGPIIIYLAKVDNAATTGTTGLKWFKVAESGLSGSTWAVDTMIANQGWHYFTMPSCIAPGQYLMRAELIALHSASTQGQAQFYIECAQIQITGSGSGSNTGSNAVSFPGAYSASDPGIQVSIYDATGNPTMGGRSYQIPGPQVLTCSGGSSPVPTTSSAAGGAATTSSATGGATPAPGGGAGTAALYAQCGGTGWTGPTACASGTCKVSNQYYSQCLP</sequence>
<dbReference type="GO" id="GO:0004497">
    <property type="term" value="F:monooxygenase activity"/>
    <property type="evidence" value="ECO:0007669"/>
    <property type="project" value="UniProtKB-KW"/>
</dbReference>
<keyword evidence="9" id="KW-0503">Monooxygenase</keyword>
<feature type="domain" description="CBM1" evidence="18">
    <location>
        <begin position="282"/>
        <end position="317"/>
    </location>
</feature>
<organism evidence="19 20">
    <name type="scientific">Bombardia bombarda</name>
    <dbReference type="NCBI Taxonomy" id="252184"/>
    <lineage>
        <taxon>Eukaryota</taxon>
        <taxon>Fungi</taxon>
        <taxon>Dikarya</taxon>
        <taxon>Ascomycota</taxon>
        <taxon>Pezizomycotina</taxon>
        <taxon>Sordariomycetes</taxon>
        <taxon>Sordariomycetidae</taxon>
        <taxon>Sordariales</taxon>
        <taxon>Lasiosphaeriaceae</taxon>
        <taxon>Bombardia</taxon>
    </lineage>
</organism>
<evidence type="ECO:0000256" key="12">
    <source>
        <dbReference type="ARBA" id="ARBA00023326"/>
    </source>
</evidence>
<name>A0AA40C498_9PEZI</name>
<dbReference type="InterPro" id="IPR049892">
    <property type="entry name" value="AA9"/>
</dbReference>
<dbReference type="Gene3D" id="2.70.50.70">
    <property type="match status" value="1"/>
</dbReference>
<dbReference type="CDD" id="cd21175">
    <property type="entry name" value="LPMO_AA9"/>
    <property type="match status" value="1"/>
</dbReference>
<evidence type="ECO:0000256" key="7">
    <source>
        <dbReference type="ARBA" id="ARBA00023002"/>
    </source>
</evidence>
<dbReference type="GO" id="GO:0005576">
    <property type="term" value="C:extracellular region"/>
    <property type="evidence" value="ECO:0007669"/>
    <property type="project" value="UniProtKB-SubCell"/>
</dbReference>
<dbReference type="PANTHER" id="PTHR33353">
    <property type="entry name" value="PUTATIVE (AFU_ORTHOLOGUE AFUA_1G12560)-RELATED"/>
    <property type="match status" value="1"/>
</dbReference>
<reference evidence="19" key="1">
    <citation type="submission" date="2023-06" db="EMBL/GenBank/DDBJ databases">
        <title>Genome-scale phylogeny and comparative genomics of the fungal order Sordariales.</title>
        <authorList>
            <consortium name="Lawrence Berkeley National Laboratory"/>
            <person name="Hensen N."/>
            <person name="Bonometti L."/>
            <person name="Westerberg I."/>
            <person name="Brannstrom I.O."/>
            <person name="Guillou S."/>
            <person name="Cros-Aarteil S."/>
            <person name="Calhoun S."/>
            <person name="Haridas S."/>
            <person name="Kuo A."/>
            <person name="Mondo S."/>
            <person name="Pangilinan J."/>
            <person name="Riley R."/>
            <person name="LaButti K."/>
            <person name="Andreopoulos B."/>
            <person name="Lipzen A."/>
            <person name="Chen C."/>
            <person name="Yanf M."/>
            <person name="Daum C."/>
            <person name="Ng V."/>
            <person name="Clum A."/>
            <person name="Steindorff A."/>
            <person name="Ohm R."/>
            <person name="Martin F."/>
            <person name="Silar P."/>
            <person name="Natvig D."/>
            <person name="Lalanne C."/>
            <person name="Gautier V."/>
            <person name="Ament-velasquez S.L."/>
            <person name="Kruys A."/>
            <person name="Hutchinson M.I."/>
            <person name="Powell A.J."/>
            <person name="Barry K."/>
            <person name="Miller A.N."/>
            <person name="Grigoriev I.V."/>
            <person name="Debuchy R."/>
            <person name="Gladieux P."/>
            <person name="Thoren M.H."/>
            <person name="Johannesson H."/>
        </authorList>
    </citation>
    <scope>NUCLEOTIDE SEQUENCE</scope>
    <source>
        <strain evidence="19">SMH3391-2</strain>
    </source>
</reference>
<keyword evidence="8" id="KW-0186">Copper</keyword>
<evidence type="ECO:0000256" key="8">
    <source>
        <dbReference type="ARBA" id="ARBA00023008"/>
    </source>
</evidence>
<dbReference type="SMART" id="SM00236">
    <property type="entry name" value="fCBD"/>
    <property type="match status" value="1"/>
</dbReference>
<evidence type="ECO:0000256" key="3">
    <source>
        <dbReference type="ARBA" id="ARBA00022525"/>
    </source>
</evidence>
<feature type="signal peptide" evidence="17">
    <location>
        <begin position="1"/>
        <end position="16"/>
    </location>
</feature>
<evidence type="ECO:0000256" key="1">
    <source>
        <dbReference type="ARBA" id="ARBA00001973"/>
    </source>
</evidence>
<dbReference type="PROSITE" id="PS00562">
    <property type="entry name" value="CBM1_1"/>
    <property type="match status" value="1"/>
</dbReference>
<protein>
    <recommendedName>
        <fullName evidence="15">lytic cellulose monooxygenase (C4-dehydrogenating)</fullName>
        <ecNumber evidence="15">1.14.99.56</ecNumber>
    </recommendedName>
</protein>
<dbReference type="Pfam" id="PF00734">
    <property type="entry name" value="CBM_1"/>
    <property type="match status" value="1"/>
</dbReference>